<name>A0A3D8Y9Z0_9BACT</name>
<keyword evidence="6" id="KW-0732">Signal</keyword>
<dbReference type="InterPro" id="IPR006664">
    <property type="entry name" value="OMP_bac"/>
</dbReference>
<dbReference type="InterPro" id="IPR050330">
    <property type="entry name" value="Bact_OuterMem_StrucFunc"/>
</dbReference>
<feature type="compositionally biased region" description="Basic and acidic residues" evidence="5">
    <location>
        <begin position="33"/>
        <end position="42"/>
    </location>
</feature>
<organism evidence="8 9">
    <name type="scientific">Dyadobacter luteus</name>
    <dbReference type="NCBI Taxonomy" id="2259619"/>
    <lineage>
        <taxon>Bacteria</taxon>
        <taxon>Pseudomonadati</taxon>
        <taxon>Bacteroidota</taxon>
        <taxon>Cytophagia</taxon>
        <taxon>Cytophagales</taxon>
        <taxon>Spirosomataceae</taxon>
        <taxon>Dyadobacter</taxon>
    </lineage>
</organism>
<evidence type="ECO:0000256" key="1">
    <source>
        <dbReference type="ARBA" id="ARBA00004442"/>
    </source>
</evidence>
<dbReference type="PANTHER" id="PTHR30329:SF21">
    <property type="entry name" value="LIPOPROTEIN YIAD-RELATED"/>
    <property type="match status" value="1"/>
</dbReference>
<dbReference type="InterPro" id="IPR006665">
    <property type="entry name" value="OmpA-like"/>
</dbReference>
<sequence>MKKFLLFFTLTLSITSVQAQLLDRMRNKVERKLEQKIDESIDKATQPKKKTTTTETKSSSQTSSTSEVSSQTSSEPADKAASTVSADNVVAKPAVADLTSYSKFDFIPGDKIIMHEDFSQEATGDFPTNWNTRSGAEVVTLNNRSGKWLRLAQSGVFYPENIDNLPENFTVQMEVMANKDIAGIGQWMISLMETKNVDEKFSYADNLSWKGAANFKLCFQPAASGKGTMHYSTNLIGQQYKSGTPEFAKPEKLSVKIAIWRQKQRVRVYLDSTKVLDLPRALDANATLNSLVFSASNPEYDNKEGAFFMSNIVVAVGAPDLRNKLATEGKFSTNGILFDVNSDKIKPESYGSIQSIAQVLKDNASLKVNIIGHTDADGNDAGNLELSKRRALAVKQTLSNTFGIEAARLESDGKGKTEPVDSNDTPAGKANNRRVEFIKL</sequence>
<feature type="domain" description="OmpA-like" evidence="7">
    <location>
        <begin position="325"/>
        <end position="440"/>
    </location>
</feature>
<evidence type="ECO:0000256" key="3">
    <source>
        <dbReference type="ARBA" id="ARBA00023237"/>
    </source>
</evidence>
<feature type="region of interest" description="Disordered" evidence="5">
    <location>
        <begin position="33"/>
        <end position="85"/>
    </location>
</feature>
<feature type="region of interest" description="Disordered" evidence="5">
    <location>
        <begin position="409"/>
        <end position="433"/>
    </location>
</feature>
<comment type="caution">
    <text evidence="8">The sequence shown here is derived from an EMBL/GenBank/DDBJ whole genome shotgun (WGS) entry which is preliminary data.</text>
</comment>
<feature type="chain" id="PRO_5017779848" evidence="6">
    <location>
        <begin position="20"/>
        <end position="440"/>
    </location>
</feature>
<protein>
    <submittedName>
        <fullName evidence="8">OmpA family protein</fullName>
    </submittedName>
</protein>
<evidence type="ECO:0000313" key="8">
    <source>
        <dbReference type="EMBL" id="REA59887.1"/>
    </source>
</evidence>
<evidence type="ECO:0000256" key="4">
    <source>
        <dbReference type="PROSITE-ProRule" id="PRU00473"/>
    </source>
</evidence>
<dbReference type="SUPFAM" id="SSF103088">
    <property type="entry name" value="OmpA-like"/>
    <property type="match status" value="1"/>
</dbReference>
<dbReference type="EMBL" id="QNUL01000013">
    <property type="protein sequence ID" value="REA59887.1"/>
    <property type="molecule type" value="Genomic_DNA"/>
</dbReference>
<keyword evidence="9" id="KW-1185">Reference proteome</keyword>
<dbReference type="AlphaFoldDB" id="A0A3D8Y9Z0"/>
<dbReference type="PRINTS" id="PR01021">
    <property type="entry name" value="OMPADOMAIN"/>
</dbReference>
<dbReference type="Pfam" id="PF00691">
    <property type="entry name" value="OmpA"/>
    <property type="match status" value="1"/>
</dbReference>
<dbReference type="RefSeq" id="WP_115831991.1">
    <property type="nucleotide sequence ID" value="NZ_QNUL01000013.1"/>
</dbReference>
<feature type="compositionally biased region" description="Basic and acidic residues" evidence="5">
    <location>
        <begin position="409"/>
        <end position="419"/>
    </location>
</feature>
<dbReference type="PROSITE" id="PS51123">
    <property type="entry name" value="OMPA_2"/>
    <property type="match status" value="1"/>
</dbReference>
<accession>A0A3D8Y9Z0</accession>
<evidence type="ECO:0000256" key="5">
    <source>
        <dbReference type="SAM" id="MobiDB-lite"/>
    </source>
</evidence>
<comment type="subcellular location">
    <subcellularLocation>
        <location evidence="1">Cell outer membrane</location>
    </subcellularLocation>
</comment>
<evidence type="ECO:0000259" key="7">
    <source>
        <dbReference type="PROSITE" id="PS51123"/>
    </source>
</evidence>
<feature type="compositionally biased region" description="Low complexity" evidence="5">
    <location>
        <begin position="53"/>
        <end position="75"/>
    </location>
</feature>
<dbReference type="Gene3D" id="3.30.1330.60">
    <property type="entry name" value="OmpA-like domain"/>
    <property type="match status" value="1"/>
</dbReference>
<feature type="signal peptide" evidence="6">
    <location>
        <begin position="1"/>
        <end position="19"/>
    </location>
</feature>
<dbReference type="Proteomes" id="UP000256373">
    <property type="component" value="Unassembled WGS sequence"/>
</dbReference>
<keyword evidence="2 4" id="KW-0472">Membrane</keyword>
<dbReference type="PANTHER" id="PTHR30329">
    <property type="entry name" value="STATOR ELEMENT OF FLAGELLAR MOTOR COMPLEX"/>
    <property type="match status" value="1"/>
</dbReference>
<keyword evidence="3" id="KW-0998">Cell outer membrane</keyword>
<reference evidence="8 9" key="1">
    <citation type="submission" date="2018-07" db="EMBL/GenBank/DDBJ databases">
        <title>Dyadobacter roseus sp. nov., isolated from rose rhizosphere soil.</title>
        <authorList>
            <person name="Chen L."/>
        </authorList>
    </citation>
    <scope>NUCLEOTIDE SEQUENCE [LARGE SCALE GENOMIC DNA]</scope>
    <source>
        <strain evidence="8 9">RS19</strain>
    </source>
</reference>
<dbReference type="InterPro" id="IPR036737">
    <property type="entry name" value="OmpA-like_sf"/>
</dbReference>
<evidence type="ECO:0000256" key="6">
    <source>
        <dbReference type="SAM" id="SignalP"/>
    </source>
</evidence>
<evidence type="ECO:0000313" key="9">
    <source>
        <dbReference type="Proteomes" id="UP000256373"/>
    </source>
</evidence>
<dbReference type="OrthoDB" id="9800869at2"/>
<dbReference type="CDD" id="cd07185">
    <property type="entry name" value="OmpA_C-like"/>
    <property type="match status" value="1"/>
</dbReference>
<evidence type="ECO:0000256" key="2">
    <source>
        <dbReference type="ARBA" id="ARBA00023136"/>
    </source>
</evidence>
<dbReference type="GO" id="GO:0009279">
    <property type="term" value="C:cell outer membrane"/>
    <property type="evidence" value="ECO:0007669"/>
    <property type="project" value="UniProtKB-SubCell"/>
</dbReference>
<gene>
    <name evidence="8" type="ORF">DSL64_16380</name>
</gene>
<proteinExistence type="predicted"/>